<dbReference type="Gene3D" id="3.90.550.10">
    <property type="entry name" value="Spore Coat Polysaccharide Biosynthesis Protein SpsA, Chain A"/>
    <property type="match status" value="1"/>
</dbReference>
<proteinExistence type="inferred from homology"/>
<dbReference type="GO" id="GO:0009247">
    <property type="term" value="P:glycolipid biosynthetic process"/>
    <property type="evidence" value="ECO:0007669"/>
    <property type="project" value="TreeGrafter"/>
</dbReference>
<dbReference type="AlphaFoldDB" id="A0A6J6MI43"/>
<sequence>MKTLVIIPTYNEADSIVDIITSLIEQNICADVLVVDDNSPDSTAMRVLSLNSPRIHLLLRESKSGLGSAYRAGFQWALDSGLNFTHIVSMDGDGSHRSVDLARMLNSPGDLVLGTRWMEGGSTVNWPIYRQLLSRAGTKYAQLALRLPFDDLTGGFRVYSLEMLRKLNFNAITSEGYVFQVEMVRAISTLTTSIVQVPITFIERETGVSKMNRSIVIEAIVVITRWALRGRAGYNADKLHYVK</sequence>
<dbReference type="EMBL" id="CAFBQL010000002">
    <property type="protein sequence ID" value="CAB5055545.1"/>
    <property type="molecule type" value="Genomic_DNA"/>
</dbReference>
<reference evidence="5" key="1">
    <citation type="submission" date="2020-05" db="EMBL/GenBank/DDBJ databases">
        <authorList>
            <person name="Chiriac C."/>
            <person name="Salcher M."/>
            <person name="Ghai R."/>
            <person name="Kavagutti S V."/>
        </authorList>
    </citation>
    <scope>NUCLEOTIDE SEQUENCE</scope>
</reference>
<dbReference type="PANTHER" id="PTHR43398">
    <property type="entry name" value="DOLICHOL-PHOSPHATE MANNOSYLTRANSFERASE SUBUNIT 1"/>
    <property type="match status" value="1"/>
</dbReference>
<dbReference type="FunFam" id="3.90.550.10:FF:000122">
    <property type="entry name" value="Dolichol-phosphate mannosyltransferase subunit 1"/>
    <property type="match status" value="1"/>
</dbReference>
<dbReference type="EMBL" id="CAEZWT010000046">
    <property type="protein sequence ID" value="CAB4672385.1"/>
    <property type="molecule type" value="Genomic_DNA"/>
</dbReference>
<dbReference type="Pfam" id="PF00535">
    <property type="entry name" value="Glycos_transf_2"/>
    <property type="match status" value="1"/>
</dbReference>
<dbReference type="InterPro" id="IPR001173">
    <property type="entry name" value="Glyco_trans_2-like"/>
</dbReference>
<dbReference type="GO" id="GO:0016020">
    <property type="term" value="C:membrane"/>
    <property type="evidence" value="ECO:0007669"/>
    <property type="project" value="GOC"/>
</dbReference>
<dbReference type="EMBL" id="CAFBMV010000001">
    <property type="protein sequence ID" value="CAB4911182.1"/>
    <property type="molecule type" value="Genomic_DNA"/>
</dbReference>
<keyword evidence="3" id="KW-0808">Transferase</keyword>
<evidence type="ECO:0000313" key="7">
    <source>
        <dbReference type="EMBL" id="CAB4911182.1"/>
    </source>
</evidence>
<dbReference type="InterPro" id="IPR029044">
    <property type="entry name" value="Nucleotide-diphossugar_trans"/>
</dbReference>
<dbReference type="PANTHER" id="PTHR43398:SF1">
    <property type="entry name" value="DOLICHOL-PHOSPHATE MANNOSYLTRANSFERASE SUBUNIT 1"/>
    <property type="match status" value="1"/>
</dbReference>
<evidence type="ECO:0000313" key="8">
    <source>
        <dbReference type="EMBL" id="CAB5055545.1"/>
    </source>
</evidence>
<dbReference type="InterPro" id="IPR039528">
    <property type="entry name" value="DPM1-like"/>
</dbReference>
<evidence type="ECO:0000313" key="5">
    <source>
        <dbReference type="EMBL" id="CAB4672385.1"/>
    </source>
</evidence>
<dbReference type="GO" id="GO:0004582">
    <property type="term" value="F:dolichyl-phosphate beta-D-mannosyltransferase activity"/>
    <property type="evidence" value="ECO:0007669"/>
    <property type="project" value="InterPro"/>
</dbReference>
<comment type="similarity">
    <text evidence="1">Belongs to the glycosyltransferase 2 family.</text>
</comment>
<evidence type="ECO:0000259" key="4">
    <source>
        <dbReference type="Pfam" id="PF00535"/>
    </source>
</evidence>
<evidence type="ECO:0000256" key="3">
    <source>
        <dbReference type="ARBA" id="ARBA00022679"/>
    </source>
</evidence>
<protein>
    <submittedName>
        <fullName evidence="5">Unannotated protein</fullName>
    </submittedName>
</protein>
<organism evidence="5">
    <name type="scientific">freshwater metagenome</name>
    <dbReference type="NCBI Taxonomy" id="449393"/>
    <lineage>
        <taxon>unclassified sequences</taxon>
        <taxon>metagenomes</taxon>
        <taxon>ecological metagenomes</taxon>
    </lineage>
</organism>
<evidence type="ECO:0000313" key="6">
    <source>
        <dbReference type="EMBL" id="CAB4876339.1"/>
    </source>
</evidence>
<name>A0A6J6MI43_9ZZZZ</name>
<gene>
    <name evidence="5" type="ORF">UFOPK2289_01209</name>
    <name evidence="6" type="ORF">UFOPK3346_01354</name>
    <name evidence="7" type="ORF">UFOPK3670_00030</name>
    <name evidence="8" type="ORF">UFOPK4308_00467</name>
</gene>
<dbReference type="EMBL" id="CAFBLE010000016">
    <property type="protein sequence ID" value="CAB4876339.1"/>
    <property type="molecule type" value="Genomic_DNA"/>
</dbReference>
<evidence type="ECO:0000256" key="1">
    <source>
        <dbReference type="ARBA" id="ARBA00006739"/>
    </source>
</evidence>
<dbReference type="SUPFAM" id="SSF53448">
    <property type="entry name" value="Nucleotide-diphospho-sugar transferases"/>
    <property type="match status" value="1"/>
</dbReference>
<keyword evidence="2" id="KW-0328">Glycosyltransferase</keyword>
<evidence type="ECO:0000256" key="2">
    <source>
        <dbReference type="ARBA" id="ARBA00022676"/>
    </source>
</evidence>
<dbReference type="CDD" id="cd06442">
    <property type="entry name" value="DPM1_like"/>
    <property type="match status" value="1"/>
</dbReference>
<feature type="domain" description="Glycosyltransferase 2-like" evidence="4">
    <location>
        <begin position="5"/>
        <end position="166"/>
    </location>
</feature>
<accession>A0A6J6MI43</accession>